<reference evidence="7" key="1">
    <citation type="submission" date="2023-07" db="EMBL/GenBank/DDBJ databases">
        <title>Genomic Encyclopedia of Type Strains, Phase IV (KMG-IV): sequencing the most valuable type-strain genomes for metagenomic binning, comparative biology and taxonomic classification.</title>
        <authorList>
            <person name="Goeker M."/>
        </authorList>
    </citation>
    <scope>NUCLEOTIDE SEQUENCE [LARGE SCALE GENOMIC DNA]</scope>
    <source>
        <strain evidence="7">DSM 22019</strain>
    </source>
</reference>
<evidence type="ECO:0000256" key="3">
    <source>
        <dbReference type="ARBA" id="ARBA00022777"/>
    </source>
</evidence>
<evidence type="ECO:0000313" key="7">
    <source>
        <dbReference type="EMBL" id="MDQ0567469.1"/>
    </source>
</evidence>
<name>A0ABU0NDK1_9MOLU</name>
<dbReference type="InterPro" id="IPR007371">
    <property type="entry name" value="TPK_catalytic"/>
</dbReference>
<comment type="caution">
    <text evidence="7">The sequence shown here is derived from an EMBL/GenBank/DDBJ whole genome shotgun (WGS) entry which is preliminary data.</text>
</comment>
<dbReference type="RefSeq" id="WP_307443933.1">
    <property type="nucleotide sequence ID" value="NZ_JAUSWP010000001.1"/>
</dbReference>
<dbReference type="InterPro" id="IPR006282">
    <property type="entry name" value="Thi_PPkinase"/>
</dbReference>
<keyword evidence="8" id="KW-1185">Reference proteome</keyword>
<gene>
    <name evidence="7" type="ORF">J2Z63_000090</name>
</gene>
<dbReference type="Proteomes" id="UP001236620">
    <property type="component" value="Unassembled WGS sequence"/>
</dbReference>
<dbReference type="InterPro" id="IPR053149">
    <property type="entry name" value="TPK"/>
</dbReference>
<keyword evidence="4" id="KW-0067">ATP-binding</keyword>
<dbReference type="SUPFAM" id="SSF63862">
    <property type="entry name" value="Thiamin pyrophosphokinase, substrate-binding domain"/>
    <property type="match status" value="1"/>
</dbReference>
<dbReference type="PANTHER" id="PTHR41299:SF1">
    <property type="entry name" value="THIAMINE PYROPHOSPHOKINASE"/>
    <property type="match status" value="1"/>
</dbReference>
<evidence type="ECO:0000256" key="4">
    <source>
        <dbReference type="ARBA" id="ARBA00022840"/>
    </source>
</evidence>
<dbReference type="Pfam" id="PF04263">
    <property type="entry name" value="TPK_catalytic"/>
    <property type="match status" value="1"/>
</dbReference>
<sequence length="208" mass="24019">MNYKNILIVTSSTNIDLNSFNNDKTYIIGVERGCLHLIDKNIRIDLAIGDFDKVDDAELNVIKEYANKIEIWPSEKDYFDGELAIIKAREISKEAKIIFIANATRRYEKNFSIFSLIFKYDIKFINDYSIIFLLKKGENILEFNRFQDVTYVSFISKDDTKITIKGLKYETNELLLKPIASSCLSNAFIPYKDATITTDNDVICIMSK</sequence>
<keyword evidence="2" id="KW-0547">Nucleotide-binding</keyword>
<dbReference type="SMART" id="SM00983">
    <property type="entry name" value="TPK_B1_binding"/>
    <property type="match status" value="1"/>
</dbReference>
<evidence type="ECO:0000256" key="2">
    <source>
        <dbReference type="ARBA" id="ARBA00022741"/>
    </source>
</evidence>
<dbReference type="GO" id="GO:0004788">
    <property type="term" value="F:thiamine diphosphokinase activity"/>
    <property type="evidence" value="ECO:0007669"/>
    <property type="project" value="UniProtKB-EC"/>
</dbReference>
<evidence type="ECO:0000313" key="8">
    <source>
        <dbReference type="Proteomes" id="UP001236620"/>
    </source>
</evidence>
<organism evidence="7 8">
    <name type="scientific">Mycoplasma yeatsii</name>
    <dbReference type="NCBI Taxonomy" id="51365"/>
    <lineage>
        <taxon>Bacteria</taxon>
        <taxon>Bacillati</taxon>
        <taxon>Mycoplasmatota</taxon>
        <taxon>Mollicutes</taxon>
        <taxon>Mycoplasmataceae</taxon>
        <taxon>Mycoplasma</taxon>
    </lineage>
</organism>
<evidence type="ECO:0000256" key="1">
    <source>
        <dbReference type="ARBA" id="ARBA00022679"/>
    </source>
</evidence>
<dbReference type="PANTHER" id="PTHR41299">
    <property type="entry name" value="THIAMINE PYROPHOSPHOKINASE"/>
    <property type="match status" value="1"/>
</dbReference>
<dbReference type="NCBIfam" id="TIGR01378">
    <property type="entry name" value="thi_PPkinase"/>
    <property type="match status" value="1"/>
</dbReference>
<evidence type="ECO:0000256" key="5">
    <source>
        <dbReference type="NCBIfam" id="TIGR01378"/>
    </source>
</evidence>
<dbReference type="InterPro" id="IPR036371">
    <property type="entry name" value="TPK_B1-bd_sf"/>
</dbReference>
<dbReference type="CDD" id="cd07995">
    <property type="entry name" value="TPK"/>
    <property type="match status" value="1"/>
</dbReference>
<protein>
    <recommendedName>
        <fullName evidence="5">Thiamine diphosphokinase</fullName>
        <ecNumber evidence="5">2.7.6.2</ecNumber>
    </recommendedName>
</protein>
<keyword evidence="1 7" id="KW-0808">Transferase</keyword>
<dbReference type="EC" id="2.7.6.2" evidence="5"/>
<dbReference type="Gene3D" id="3.40.50.10240">
    <property type="entry name" value="Thiamin pyrophosphokinase, catalytic domain"/>
    <property type="match status" value="1"/>
</dbReference>
<dbReference type="InterPro" id="IPR007373">
    <property type="entry name" value="Thiamin_PyroPKinase_B1-bd"/>
</dbReference>
<accession>A0ABU0NDK1</accession>
<dbReference type="InterPro" id="IPR036759">
    <property type="entry name" value="TPK_catalytic_sf"/>
</dbReference>
<proteinExistence type="predicted"/>
<feature type="domain" description="Thiamin pyrophosphokinase thiamin-binding" evidence="6">
    <location>
        <begin position="137"/>
        <end position="202"/>
    </location>
</feature>
<dbReference type="SUPFAM" id="SSF63999">
    <property type="entry name" value="Thiamin pyrophosphokinase, catalytic domain"/>
    <property type="match status" value="1"/>
</dbReference>
<dbReference type="EMBL" id="JAUSWP010000001">
    <property type="protein sequence ID" value="MDQ0567469.1"/>
    <property type="molecule type" value="Genomic_DNA"/>
</dbReference>
<keyword evidence="3" id="KW-0418">Kinase</keyword>
<evidence type="ECO:0000259" key="6">
    <source>
        <dbReference type="SMART" id="SM00983"/>
    </source>
</evidence>
<dbReference type="Pfam" id="PF04265">
    <property type="entry name" value="TPK_B1_binding"/>
    <property type="match status" value="1"/>
</dbReference>